<keyword evidence="3" id="KW-1185">Reference proteome</keyword>
<proteinExistence type="predicted"/>
<reference evidence="2" key="1">
    <citation type="submission" date="2022-08" db="EMBL/GenBank/DDBJ databases">
        <title>Draft genome sequence of Lysinibacillus sp. strain KH24.</title>
        <authorList>
            <person name="Kanbe H."/>
            <person name="Itoh H."/>
        </authorList>
    </citation>
    <scope>NUCLEOTIDE SEQUENCE</scope>
    <source>
        <strain evidence="2">KH24</strain>
    </source>
</reference>
<accession>A0ABQ5NMH0</accession>
<sequence length="87" mass="9886">MSLKHLLHLLEQEKPDIIFCTQSVPSYLLNKLKQSGHCQIHVVNVYTDFVVSQFWSEGMLRMTALHNFARNILIAGGNLGLMNCTNL</sequence>
<dbReference type="Pfam" id="PF06925">
    <property type="entry name" value="MGDG_synth"/>
    <property type="match status" value="1"/>
</dbReference>
<dbReference type="RefSeq" id="WP_264989376.1">
    <property type="nucleotide sequence ID" value="NZ_BRZA01000003.1"/>
</dbReference>
<evidence type="ECO:0000259" key="1">
    <source>
        <dbReference type="Pfam" id="PF06925"/>
    </source>
</evidence>
<dbReference type="EMBL" id="BRZA01000003">
    <property type="protein sequence ID" value="GLC89566.1"/>
    <property type="molecule type" value="Genomic_DNA"/>
</dbReference>
<protein>
    <recommendedName>
        <fullName evidence="1">Diacylglycerol glucosyltransferase N-terminal domain-containing protein</fullName>
    </recommendedName>
</protein>
<comment type="caution">
    <text evidence="2">The sequence shown here is derived from an EMBL/GenBank/DDBJ whole genome shotgun (WGS) entry which is preliminary data.</text>
</comment>
<name>A0ABQ5NMH0_9BACI</name>
<feature type="domain" description="Diacylglycerol glucosyltransferase N-terminal" evidence="1">
    <location>
        <begin position="3"/>
        <end position="57"/>
    </location>
</feature>
<dbReference type="InterPro" id="IPR009695">
    <property type="entry name" value="Diacylglyc_glucosyltr_N"/>
</dbReference>
<gene>
    <name evidence="2" type="ORF">LYSBPC_26930</name>
</gene>
<dbReference type="Proteomes" id="UP001065593">
    <property type="component" value="Unassembled WGS sequence"/>
</dbReference>
<evidence type="ECO:0000313" key="3">
    <source>
        <dbReference type="Proteomes" id="UP001065593"/>
    </source>
</evidence>
<organism evidence="2 3">
    <name type="scientific">Lysinibacillus piscis</name>
    <dbReference type="NCBI Taxonomy" id="2518931"/>
    <lineage>
        <taxon>Bacteria</taxon>
        <taxon>Bacillati</taxon>
        <taxon>Bacillota</taxon>
        <taxon>Bacilli</taxon>
        <taxon>Bacillales</taxon>
        <taxon>Bacillaceae</taxon>
        <taxon>Lysinibacillus</taxon>
    </lineage>
</organism>
<evidence type="ECO:0000313" key="2">
    <source>
        <dbReference type="EMBL" id="GLC89566.1"/>
    </source>
</evidence>